<sequence length="146" mass="15383">MGDRLEDDIETDVSRFGRHARFVVGDQAFPSFTYSIGFGFDRGWPEVVAVGAEADLAHAKPCGIGEDARRPAPGMDHDGIPDGFRCRFPAVTAPDAPMRSTGRVAPCFASCFAPWAAAPSRGAGRAPQPACRLTAAARASTMSAAE</sequence>
<evidence type="ECO:0000313" key="1">
    <source>
        <dbReference type="EMBL" id="RAH96529.1"/>
    </source>
</evidence>
<dbReference type="Proteomes" id="UP000249590">
    <property type="component" value="Unassembled WGS sequence"/>
</dbReference>
<protein>
    <submittedName>
        <fullName evidence="1">Uncharacterized protein</fullName>
    </submittedName>
</protein>
<organism evidence="1 2">
    <name type="scientific">Acuticoccus sediminis</name>
    <dbReference type="NCBI Taxonomy" id="2184697"/>
    <lineage>
        <taxon>Bacteria</taxon>
        <taxon>Pseudomonadati</taxon>
        <taxon>Pseudomonadota</taxon>
        <taxon>Alphaproteobacteria</taxon>
        <taxon>Hyphomicrobiales</taxon>
        <taxon>Amorphaceae</taxon>
        <taxon>Acuticoccus</taxon>
    </lineage>
</organism>
<dbReference type="Pfam" id="PF14081">
    <property type="entry name" value="DUF4262"/>
    <property type="match status" value="1"/>
</dbReference>
<name>A0A8B2NMC4_9HYPH</name>
<dbReference type="OrthoDB" id="9793188at2"/>
<dbReference type="RefSeq" id="WP_111352398.1">
    <property type="nucleotide sequence ID" value="NZ_QHHQ01000012.1"/>
</dbReference>
<reference evidence="1 2" key="1">
    <citation type="submission" date="2018-05" db="EMBL/GenBank/DDBJ databases">
        <title>Acuticoccus sediminis sp. nov., isolated from deep-sea sediment of Indian Ocean.</title>
        <authorList>
            <person name="Liu X."/>
            <person name="Lai Q."/>
            <person name="Du Y."/>
            <person name="Sun F."/>
            <person name="Zhang X."/>
            <person name="Wang S."/>
            <person name="Shao Z."/>
        </authorList>
    </citation>
    <scope>NUCLEOTIDE SEQUENCE [LARGE SCALE GENOMIC DNA]</scope>
    <source>
        <strain evidence="1 2">PTG4-2</strain>
    </source>
</reference>
<dbReference type="InterPro" id="IPR025358">
    <property type="entry name" value="DUF4262"/>
</dbReference>
<keyword evidence="2" id="KW-1185">Reference proteome</keyword>
<comment type="caution">
    <text evidence="1">The sequence shown here is derived from an EMBL/GenBank/DDBJ whole genome shotgun (WGS) entry which is preliminary data.</text>
</comment>
<evidence type="ECO:0000313" key="2">
    <source>
        <dbReference type="Proteomes" id="UP000249590"/>
    </source>
</evidence>
<dbReference type="EMBL" id="QHHQ01000012">
    <property type="protein sequence ID" value="RAH96529.1"/>
    <property type="molecule type" value="Genomic_DNA"/>
</dbReference>
<accession>A0A8B2NMC4</accession>
<proteinExistence type="predicted"/>
<dbReference type="AlphaFoldDB" id="A0A8B2NMC4"/>
<gene>
    <name evidence="1" type="ORF">DLJ53_31955</name>
</gene>